<dbReference type="RefSeq" id="WP_080916656.1">
    <property type="nucleotide sequence ID" value="NZ_CP020472.1"/>
</dbReference>
<organism evidence="4 5">
    <name type="scientific">Shewanella japonica</name>
    <dbReference type="NCBI Taxonomy" id="93973"/>
    <lineage>
        <taxon>Bacteria</taxon>
        <taxon>Pseudomonadati</taxon>
        <taxon>Pseudomonadota</taxon>
        <taxon>Gammaproteobacteria</taxon>
        <taxon>Alteromonadales</taxon>
        <taxon>Shewanellaceae</taxon>
        <taxon>Shewanella</taxon>
    </lineage>
</organism>
<evidence type="ECO:0000256" key="2">
    <source>
        <dbReference type="SAM" id="MobiDB-lite"/>
    </source>
</evidence>
<evidence type="ECO:0000259" key="3">
    <source>
        <dbReference type="PROSITE" id="PS50076"/>
    </source>
</evidence>
<reference evidence="4 5" key="1">
    <citation type="submission" date="2017-03" db="EMBL/GenBank/DDBJ databases">
        <title>Genome sequencing of Shewanella japonica KCTC 22435.</title>
        <authorList>
            <person name="Kim K.M."/>
        </authorList>
    </citation>
    <scope>NUCLEOTIDE SEQUENCE [LARGE SCALE GENOMIC DNA]</scope>
    <source>
        <strain evidence="4 5">KCTC 22435</strain>
    </source>
</reference>
<dbReference type="InterPro" id="IPR001623">
    <property type="entry name" value="DnaJ_domain"/>
</dbReference>
<evidence type="ECO:0000256" key="1">
    <source>
        <dbReference type="ARBA" id="ARBA00023186"/>
    </source>
</evidence>
<protein>
    <recommendedName>
        <fullName evidence="3">J domain-containing protein</fullName>
    </recommendedName>
</protein>
<dbReference type="PROSITE" id="PS50076">
    <property type="entry name" value="DNAJ_2"/>
    <property type="match status" value="1"/>
</dbReference>
<dbReference type="SUPFAM" id="SSF46565">
    <property type="entry name" value="Chaperone J-domain"/>
    <property type="match status" value="1"/>
</dbReference>
<feature type="domain" description="J" evidence="3">
    <location>
        <begin position="3"/>
        <end position="69"/>
    </location>
</feature>
<feature type="compositionally biased region" description="Polar residues" evidence="2">
    <location>
        <begin position="228"/>
        <end position="244"/>
    </location>
</feature>
<dbReference type="PRINTS" id="PR00625">
    <property type="entry name" value="JDOMAIN"/>
</dbReference>
<name>A0ABM6JN02_9GAMM</name>
<dbReference type="Pfam" id="PF00226">
    <property type="entry name" value="DnaJ"/>
    <property type="match status" value="1"/>
</dbReference>
<accession>A0ABM6JN02</accession>
<gene>
    <name evidence="4" type="ORF">SJ2017_3449</name>
</gene>
<sequence>MENLYLTLGISQDADAEEISAAYESLYLFYHSDDYQSEYADTDVKLANIAVSYDILKSVTKRRAYDELWQHYQQNKSSDLLVDVPDMDYEFEVDGDHMAQWTERVEQYPQLQELFDNLSGLSMVLAISFKAYLIESQRFEEAERLAYIMCAQYIRRFFDEEQNIKPLAEGLLSATSVSEKVTVDELFKLQGIEVNIENEVIDLTESIFKHNQNDFDSSHHRRRKTTQKEGGTSPISSQASTEDISTQIEGEHRLSQVTPRAKSATKLNEPLLSVTKRRVCKGVAVIVVSLCLLVSVSIVAF</sequence>
<dbReference type="InterPro" id="IPR036869">
    <property type="entry name" value="J_dom_sf"/>
</dbReference>
<dbReference type="Proteomes" id="UP000191820">
    <property type="component" value="Chromosome"/>
</dbReference>
<proteinExistence type="predicted"/>
<feature type="region of interest" description="Disordered" evidence="2">
    <location>
        <begin position="213"/>
        <end position="244"/>
    </location>
</feature>
<dbReference type="Gene3D" id="1.10.287.110">
    <property type="entry name" value="DnaJ domain"/>
    <property type="match status" value="1"/>
</dbReference>
<dbReference type="EMBL" id="CP020472">
    <property type="protein sequence ID" value="ARD23700.1"/>
    <property type="molecule type" value="Genomic_DNA"/>
</dbReference>
<keyword evidence="5" id="KW-1185">Reference proteome</keyword>
<keyword evidence="1" id="KW-0143">Chaperone</keyword>
<evidence type="ECO:0000313" key="4">
    <source>
        <dbReference type="EMBL" id="ARD23700.1"/>
    </source>
</evidence>
<evidence type="ECO:0000313" key="5">
    <source>
        <dbReference type="Proteomes" id="UP000191820"/>
    </source>
</evidence>